<accession>A0ABD3M7K0</accession>
<dbReference type="InterPro" id="IPR036865">
    <property type="entry name" value="CRAL-TRIO_dom_sf"/>
</dbReference>
<proteinExistence type="predicted"/>
<protein>
    <recommendedName>
        <fullName evidence="1">CRAL-TRIO domain-containing protein</fullName>
    </recommendedName>
</protein>
<dbReference type="PRINTS" id="PR00180">
    <property type="entry name" value="CRETINALDHBP"/>
</dbReference>
<sequence length="274" mass="31267">MSQANLLHSVHWSTTYRPDETPDFLLKSHRLLLDEIDKLPNEKKAGWLMAREKCDPTLVGEDHRLMFLRCELFNIELAAQRIANYWNRRIELFGNDRAFKPLHLGEDGAITPINDNDDSDNGQFGGRAILFADPSRFAGYDKNNNDERMGVVRALWLIFHSVIMGNDLVQKLGVVVVVFPHHAKISIIDRKLIKMNIESLSGCLPIRVGGFHICHPPWFFGKFVYPIMKVVMPSRMSKRIRVHVGSEEKVLENLKQFGLEKKALPSDIGGDIVL</sequence>
<evidence type="ECO:0000259" key="1">
    <source>
        <dbReference type="PROSITE" id="PS50191"/>
    </source>
</evidence>
<evidence type="ECO:0000313" key="3">
    <source>
        <dbReference type="Proteomes" id="UP001530293"/>
    </source>
</evidence>
<dbReference type="EMBL" id="JALLBG020000195">
    <property type="protein sequence ID" value="KAL3759979.1"/>
    <property type="molecule type" value="Genomic_DNA"/>
</dbReference>
<name>A0ABD3M7K0_9STRA</name>
<evidence type="ECO:0000313" key="2">
    <source>
        <dbReference type="EMBL" id="KAL3759979.1"/>
    </source>
</evidence>
<dbReference type="Pfam" id="PF00650">
    <property type="entry name" value="CRAL_TRIO"/>
    <property type="match status" value="1"/>
</dbReference>
<dbReference type="PROSITE" id="PS50191">
    <property type="entry name" value="CRAL_TRIO"/>
    <property type="match status" value="1"/>
</dbReference>
<reference evidence="2 3" key="1">
    <citation type="submission" date="2024-10" db="EMBL/GenBank/DDBJ databases">
        <title>Updated reference genomes for cyclostephanoid diatoms.</title>
        <authorList>
            <person name="Roberts W.R."/>
            <person name="Alverson A.J."/>
        </authorList>
    </citation>
    <scope>NUCLEOTIDE SEQUENCE [LARGE SCALE GENOMIC DNA]</scope>
    <source>
        <strain evidence="2 3">AJA232-27</strain>
    </source>
</reference>
<keyword evidence="3" id="KW-1185">Reference proteome</keyword>
<dbReference type="SUPFAM" id="SSF52087">
    <property type="entry name" value="CRAL/TRIO domain"/>
    <property type="match status" value="1"/>
</dbReference>
<dbReference type="InterPro" id="IPR001251">
    <property type="entry name" value="CRAL-TRIO_dom"/>
</dbReference>
<feature type="domain" description="CRAL-TRIO" evidence="1">
    <location>
        <begin position="167"/>
        <end position="274"/>
    </location>
</feature>
<dbReference type="Gene3D" id="3.40.525.10">
    <property type="entry name" value="CRAL-TRIO lipid binding domain"/>
    <property type="match status" value="1"/>
</dbReference>
<dbReference type="Proteomes" id="UP001530293">
    <property type="component" value="Unassembled WGS sequence"/>
</dbReference>
<dbReference type="CDD" id="cd00170">
    <property type="entry name" value="SEC14"/>
    <property type="match status" value="1"/>
</dbReference>
<dbReference type="AlphaFoldDB" id="A0ABD3M7K0"/>
<gene>
    <name evidence="2" type="ORF">ACHAWU_000602</name>
</gene>
<organism evidence="2 3">
    <name type="scientific">Discostella pseudostelligera</name>
    <dbReference type="NCBI Taxonomy" id="259834"/>
    <lineage>
        <taxon>Eukaryota</taxon>
        <taxon>Sar</taxon>
        <taxon>Stramenopiles</taxon>
        <taxon>Ochrophyta</taxon>
        <taxon>Bacillariophyta</taxon>
        <taxon>Coscinodiscophyceae</taxon>
        <taxon>Thalassiosirophycidae</taxon>
        <taxon>Stephanodiscales</taxon>
        <taxon>Stephanodiscaceae</taxon>
        <taxon>Discostella</taxon>
    </lineage>
</organism>
<dbReference type="PANTHER" id="PTHR10174">
    <property type="entry name" value="ALPHA-TOCOPHEROL TRANSFER PROTEIN-RELATED"/>
    <property type="match status" value="1"/>
</dbReference>
<dbReference type="PANTHER" id="PTHR10174:SF208">
    <property type="entry name" value="CRAL-TRIO DOMAIN-CONTAINING PROTEIN DDB_G0278031"/>
    <property type="match status" value="1"/>
</dbReference>
<comment type="caution">
    <text evidence="2">The sequence shown here is derived from an EMBL/GenBank/DDBJ whole genome shotgun (WGS) entry which is preliminary data.</text>
</comment>